<protein>
    <submittedName>
        <fullName evidence="1">Uncharacterized protein</fullName>
    </submittedName>
</protein>
<evidence type="ECO:0000313" key="1">
    <source>
        <dbReference type="EMBL" id="RSU03971.1"/>
    </source>
</evidence>
<comment type="caution">
    <text evidence="1">The sequence shown here is derived from an EMBL/GenBank/DDBJ whole genome shotgun (WGS) entry which is preliminary data.</text>
</comment>
<proteinExistence type="predicted"/>
<gene>
    <name evidence="1" type="ORF">CBF32_04680</name>
</gene>
<keyword evidence="2" id="KW-1185">Reference proteome</keyword>
<sequence>MKILNNDYELDYSYMEVTTRISPYVQELGDPIFYFDARFYIQEKIVNEDGELINLEDVLAIIITGHTGDFNSDYTYSVDAISDRAIESYVFLKALYEDMYDSKIHDEVIIKTGQGMNRWVTLEQVYLGESFSGSSEVIQVDLFECALIEFKKRWNQLFHDDVNLVGFSEDLYVSDDEIAQKKIKLAYKNVGFISTLKNQKVIKDNIYNQSQNIRLKDIFELDVNNQLFNKNIKDPSRGYYFSLIYND</sequence>
<name>A0A369AYK0_9ENTE</name>
<evidence type="ECO:0000313" key="2">
    <source>
        <dbReference type="Proteomes" id="UP000288197"/>
    </source>
</evidence>
<dbReference type="Proteomes" id="UP000288197">
    <property type="component" value="Unassembled WGS sequence"/>
</dbReference>
<dbReference type="GeneID" id="63145752"/>
<reference evidence="1 2" key="1">
    <citation type="submission" date="2017-05" db="EMBL/GenBank/DDBJ databases">
        <title>Vagococcus spp. assemblies.</title>
        <authorList>
            <person name="Gulvik C.A."/>
        </authorList>
    </citation>
    <scope>NUCLEOTIDE SEQUENCE [LARGE SCALE GENOMIC DNA]</scope>
    <source>
        <strain evidence="1 2">NCFB 2497</strain>
    </source>
</reference>
<accession>A0A369AYK0</accession>
<dbReference type="RefSeq" id="WP_114288976.1">
    <property type="nucleotide sequence ID" value="NZ_JARQBB010000003.1"/>
</dbReference>
<organism evidence="1 2">
    <name type="scientific">Vagococcus fluvialis</name>
    <dbReference type="NCBI Taxonomy" id="2738"/>
    <lineage>
        <taxon>Bacteria</taxon>
        <taxon>Bacillati</taxon>
        <taxon>Bacillota</taxon>
        <taxon>Bacilli</taxon>
        <taxon>Lactobacillales</taxon>
        <taxon>Enterococcaceae</taxon>
        <taxon>Vagococcus</taxon>
    </lineage>
</organism>
<dbReference type="AlphaFoldDB" id="A0A369AYK0"/>
<dbReference type="EMBL" id="NGJX01000003">
    <property type="protein sequence ID" value="RSU03971.1"/>
    <property type="molecule type" value="Genomic_DNA"/>
</dbReference>